<feature type="transmembrane region" description="Helical" evidence="1">
    <location>
        <begin position="178"/>
        <end position="198"/>
    </location>
</feature>
<keyword evidence="1" id="KW-1133">Transmembrane helix</keyword>
<gene>
    <name evidence="2" type="ORF">GCM10022223_48100</name>
</gene>
<organism evidence="2 3">
    <name type="scientific">Kineosporia mesophila</name>
    <dbReference type="NCBI Taxonomy" id="566012"/>
    <lineage>
        <taxon>Bacteria</taxon>
        <taxon>Bacillati</taxon>
        <taxon>Actinomycetota</taxon>
        <taxon>Actinomycetes</taxon>
        <taxon>Kineosporiales</taxon>
        <taxon>Kineosporiaceae</taxon>
        <taxon>Kineosporia</taxon>
    </lineage>
</organism>
<sequence length="261" mass="27014">MTHPAPSLIARYATGDRGVDDATVWALEAHLESCAGCRSGLAAALAPDLHGLLDRASVGIDAAIGGGPAPVPVSRGRRLTTTARLWPWPVSAVVLVLMALGLDRVYPQMPSLVMLLAPVVPLIPVAAVWSRPLDPAWELTSSAPRGGLWLLLRRTLAMMLALLPVLTVAGLLTGHSPAVWLLPALALTAGSLLGGPLVGGVDRAAVALGVIWAAAVVVPSLQTRHAPAVLTAGSQIWWALVTAALVAVLGAQLRHRGDFSH</sequence>
<dbReference type="RefSeq" id="WP_231484650.1">
    <property type="nucleotide sequence ID" value="NZ_BAAAZO010000009.1"/>
</dbReference>
<reference evidence="3" key="1">
    <citation type="journal article" date="2019" name="Int. J. Syst. Evol. Microbiol.">
        <title>The Global Catalogue of Microorganisms (GCM) 10K type strain sequencing project: providing services to taxonomists for standard genome sequencing and annotation.</title>
        <authorList>
            <consortium name="The Broad Institute Genomics Platform"/>
            <consortium name="The Broad Institute Genome Sequencing Center for Infectious Disease"/>
            <person name="Wu L."/>
            <person name="Ma J."/>
        </authorList>
    </citation>
    <scope>NUCLEOTIDE SEQUENCE [LARGE SCALE GENOMIC DNA]</scope>
    <source>
        <strain evidence="3">JCM 16902</strain>
    </source>
</reference>
<evidence type="ECO:0000313" key="2">
    <source>
        <dbReference type="EMBL" id="GAA3625304.1"/>
    </source>
</evidence>
<accession>A0ABP7A5H2</accession>
<proteinExistence type="predicted"/>
<dbReference type="EMBL" id="BAAAZO010000009">
    <property type="protein sequence ID" value="GAA3625304.1"/>
    <property type="molecule type" value="Genomic_DNA"/>
</dbReference>
<feature type="transmembrane region" description="Helical" evidence="1">
    <location>
        <begin position="235"/>
        <end position="253"/>
    </location>
</feature>
<comment type="caution">
    <text evidence="2">The sequence shown here is derived from an EMBL/GenBank/DDBJ whole genome shotgun (WGS) entry which is preliminary data.</text>
</comment>
<dbReference type="Proteomes" id="UP001501074">
    <property type="component" value="Unassembled WGS sequence"/>
</dbReference>
<name>A0ABP7A5H2_9ACTN</name>
<protein>
    <submittedName>
        <fullName evidence="2">Zf-HC2 domain-containing protein</fullName>
    </submittedName>
</protein>
<keyword evidence="3" id="KW-1185">Reference proteome</keyword>
<feature type="transmembrane region" description="Helical" evidence="1">
    <location>
        <begin position="85"/>
        <end position="106"/>
    </location>
</feature>
<evidence type="ECO:0000313" key="3">
    <source>
        <dbReference type="Proteomes" id="UP001501074"/>
    </source>
</evidence>
<feature type="transmembrane region" description="Helical" evidence="1">
    <location>
        <begin position="112"/>
        <end position="130"/>
    </location>
</feature>
<feature type="transmembrane region" description="Helical" evidence="1">
    <location>
        <begin position="151"/>
        <end position="172"/>
    </location>
</feature>
<keyword evidence="1" id="KW-0812">Transmembrane</keyword>
<evidence type="ECO:0000256" key="1">
    <source>
        <dbReference type="SAM" id="Phobius"/>
    </source>
</evidence>
<feature type="transmembrane region" description="Helical" evidence="1">
    <location>
        <begin position="205"/>
        <end position="223"/>
    </location>
</feature>
<keyword evidence="1" id="KW-0472">Membrane</keyword>